<dbReference type="Proteomes" id="UP000239757">
    <property type="component" value="Unassembled WGS sequence"/>
</dbReference>
<proteinExistence type="predicted"/>
<reference evidence="2 3" key="1">
    <citation type="submission" date="2015-01" db="EMBL/GenBank/DDBJ databases">
        <title>Genome of allotetraploid Gossypium barbadense reveals genomic plasticity and fiber elongation in cotton evolution.</title>
        <authorList>
            <person name="Chen X."/>
            <person name="Liu X."/>
            <person name="Zhao B."/>
            <person name="Zheng H."/>
            <person name="Hu Y."/>
            <person name="Lu G."/>
            <person name="Yang C."/>
            <person name="Chen J."/>
            <person name="Shan C."/>
            <person name="Zhang L."/>
            <person name="Zhou Y."/>
            <person name="Wang L."/>
            <person name="Guo W."/>
            <person name="Bai Y."/>
            <person name="Ruan J."/>
            <person name="Shangguan X."/>
            <person name="Mao Y."/>
            <person name="Jiang J."/>
            <person name="Zhu Y."/>
            <person name="Lei J."/>
            <person name="Kang H."/>
            <person name="Chen S."/>
            <person name="He X."/>
            <person name="Wang R."/>
            <person name="Wang Y."/>
            <person name="Chen J."/>
            <person name="Wang L."/>
            <person name="Yu S."/>
            <person name="Wang B."/>
            <person name="Wei J."/>
            <person name="Song S."/>
            <person name="Lu X."/>
            <person name="Gao Z."/>
            <person name="Gu W."/>
            <person name="Deng X."/>
            <person name="Ma D."/>
            <person name="Wang S."/>
            <person name="Liang W."/>
            <person name="Fang L."/>
            <person name="Cai C."/>
            <person name="Zhu X."/>
            <person name="Zhou B."/>
            <person name="Zhang Y."/>
            <person name="Chen Z."/>
            <person name="Xu S."/>
            <person name="Zhu R."/>
            <person name="Wang S."/>
            <person name="Zhang T."/>
            <person name="Zhao G."/>
        </authorList>
    </citation>
    <scope>NUCLEOTIDE SEQUENCE [LARGE SCALE GENOMIC DNA]</scope>
    <source>
        <strain evidence="3">cv. Xinhai21</strain>
        <tissue evidence="2">Leaf</tissue>
    </source>
</reference>
<feature type="compositionally biased region" description="Basic and acidic residues" evidence="1">
    <location>
        <begin position="30"/>
        <end position="39"/>
    </location>
</feature>
<feature type="compositionally biased region" description="Polar residues" evidence="1">
    <location>
        <begin position="1"/>
        <end position="29"/>
    </location>
</feature>
<feature type="region of interest" description="Disordered" evidence="1">
    <location>
        <begin position="116"/>
        <end position="146"/>
    </location>
</feature>
<dbReference type="AlphaFoldDB" id="A0A2P5XJ04"/>
<evidence type="ECO:0000313" key="2">
    <source>
        <dbReference type="EMBL" id="PPS03294.1"/>
    </source>
</evidence>
<feature type="compositionally biased region" description="Basic and acidic residues" evidence="1">
    <location>
        <begin position="53"/>
        <end position="63"/>
    </location>
</feature>
<evidence type="ECO:0000313" key="3">
    <source>
        <dbReference type="Proteomes" id="UP000239757"/>
    </source>
</evidence>
<dbReference type="EMBL" id="KZ664773">
    <property type="protein sequence ID" value="PPS03294.1"/>
    <property type="molecule type" value="Genomic_DNA"/>
</dbReference>
<sequence>MRQGKTAQMNNLETCSESTREPCSSNNKEPINEERRLQIEELDEWQTHKPRTHDKPKPCHDELNISPNQLKVGDKVLLDAGDPHIATPEPNGAIPPTVLNIFPYGTRSVNSLHHHDHAKGRFSNPHGQAHGHAFSRAHTTGVDTAV</sequence>
<feature type="compositionally biased region" description="Polar residues" evidence="1">
    <location>
        <begin position="137"/>
        <end position="146"/>
    </location>
</feature>
<gene>
    <name evidence="2" type="ORF">GOBAR_AA17367</name>
</gene>
<organism evidence="2 3">
    <name type="scientific">Gossypium barbadense</name>
    <name type="common">Sea Island cotton</name>
    <name type="synonym">Hibiscus barbadensis</name>
    <dbReference type="NCBI Taxonomy" id="3634"/>
    <lineage>
        <taxon>Eukaryota</taxon>
        <taxon>Viridiplantae</taxon>
        <taxon>Streptophyta</taxon>
        <taxon>Embryophyta</taxon>
        <taxon>Tracheophyta</taxon>
        <taxon>Spermatophyta</taxon>
        <taxon>Magnoliopsida</taxon>
        <taxon>eudicotyledons</taxon>
        <taxon>Gunneridae</taxon>
        <taxon>Pentapetalae</taxon>
        <taxon>rosids</taxon>
        <taxon>malvids</taxon>
        <taxon>Malvales</taxon>
        <taxon>Malvaceae</taxon>
        <taxon>Malvoideae</taxon>
        <taxon>Gossypium</taxon>
    </lineage>
</organism>
<protein>
    <submittedName>
        <fullName evidence="2">Uncharacterized protein</fullName>
    </submittedName>
</protein>
<name>A0A2P5XJ04_GOSBA</name>
<accession>A0A2P5XJ04</accession>
<evidence type="ECO:0000256" key="1">
    <source>
        <dbReference type="SAM" id="MobiDB-lite"/>
    </source>
</evidence>
<dbReference type="OrthoDB" id="1094981at2759"/>
<feature type="region of interest" description="Disordered" evidence="1">
    <location>
        <begin position="1"/>
        <end position="66"/>
    </location>
</feature>